<name>A0A6J5KHT8_9CAUD</name>
<proteinExistence type="predicted"/>
<organism evidence="1">
    <name type="scientific">uncultured Caudovirales phage</name>
    <dbReference type="NCBI Taxonomy" id="2100421"/>
    <lineage>
        <taxon>Viruses</taxon>
        <taxon>Duplodnaviria</taxon>
        <taxon>Heunggongvirae</taxon>
        <taxon>Uroviricota</taxon>
        <taxon>Caudoviricetes</taxon>
        <taxon>Peduoviridae</taxon>
        <taxon>Maltschvirus</taxon>
        <taxon>Maltschvirus maltsch</taxon>
    </lineage>
</organism>
<reference evidence="1" key="1">
    <citation type="submission" date="2020-04" db="EMBL/GenBank/DDBJ databases">
        <authorList>
            <person name="Chiriac C."/>
            <person name="Salcher M."/>
            <person name="Ghai R."/>
            <person name="Kavagutti S V."/>
        </authorList>
    </citation>
    <scope>NUCLEOTIDE SEQUENCE</scope>
</reference>
<sequence>MTVSSQVSRADYNGNGVTTLFSVPFYFVDPTHLTVLSTVIATGVSTVLTLATNYTVSGTGVSTGGSITMLSAPAGTVRITILRNVPYLQNTHYVPNDPFPATSHEAALDLLTMEAQQINEILSRTVTFPSSDPTGIGATIPNAVARAGKVFTFDSTGAPSVTNNAVDVTAVAANAANINTVSANIASVNSVAGNATNINTVATNNTNVSTVATNIASINTNTANITAIQNASANATAAASSASSASTSAGTATTQAGVATTQAGNAATSATAAAGSATSAATNLASFKNAYYGPLATNPTTRPDSTAMQAGDEYYNTSSKLLQVYNGTSWGAAGVVFNPIQQSFSGTGSQTAFTLSQAPGVAAALVVTIGGVGQTAGTDFTLSGTTLTFTTAPVAGTNNINVVNFGVAGSIAVPANNSITAAMIQAGAIAGNLGYTPLNPANNLSDVANAATARNNLGVRAGITTVLLSTASPNATLTAASNQYIRVTLDTTTPYAPSITMPDMTTLPVGQGYFVISNETGMPLAMKDSGGTIREFLPANGEYQINITSVATATGVWYFNNSPVLVGDSQALSTFIPRSSYMANTALAFNGYNYLVTLDSTNFALVWAEQSTNNVYAKLFTVNSSTGAFTLGNRVTVTTGSSTGYFDWDTDNAGHALIGFVGSNALSTCGLSVSGGTLYASAVNSIGFGAGASVQNINVAYLGSNSAYAVICQHDTGACTAAATAIRGCTVTGTTTVTMTQSASNSDVAATGNAVRTSLTTFIAGSNYVSYTPASNTYTKGARTTQTQAEQWIGNRATSFGSSGWQYCNGKILAYGYVFDITNAGAAGVTANLSTSYSIKPSISSNYAVISNGISAIPVSSAFVSSSSKILSVGSPNLVYGVPNSRLMQADQSSSTFNINVSGIPNGEITTAIPQSSYSRGIILSANNAVFATTIGASPNESIALLYAPLATSIV</sequence>
<dbReference type="EMBL" id="LR796141">
    <property type="protein sequence ID" value="CAB4121115.1"/>
    <property type="molecule type" value="Genomic_DNA"/>
</dbReference>
<accession>A0A6J5KHT8</accession>
<gene>
    <name evidence="1" type="ORF">UFOVP7_41</name>
</gene>
<evidence type="ECO:0008006" key="2">
    <source>
        <dbReference type="Google" id="ProtNLM"/>
    </source>
</evidence>
<evidence type="ECO:0000313" key="1">
    <source>
        <dbReference type="EMBL" id="CAB4121115.1"/>
    </source>
</evidence>
<protein>
    <recommendedName>
        <fullName evidence="2">Tail fiber protein</fullName>
    </recommendedName>
</protein>